<evidence type="ECO:0000313" key="2">
    <source>
        <dbReference type="EMBL" id="MEE2051105.1"/>
    </source>
</evidence>
<proteinExistence type="predicted"/>
<gene>
    <name evidence="2" type="ORF">Q8A49_11445</name>
</gene>
<feature type="region of interest" description="Disordered" evidence="1">
    <location>
        <begin position="406"/>
        <end position="432"/>
    </location>
</feature>
<comment type="caution">
    <text evidence="2">The sequence shown here is derived from an EMBL/GenBank/DDBJ whole genome shotgun (WGS) entry which is preliminary data.</text>
</comment>
<accession>A0ABU7KP82</accession>
<evidence type="ECO:0000256" key="1">
    <source>
        <dbReference type="SAM" id="MobiDB-lite"/>
    </source>
</evidence>
<organism evidence="2 3">
    <name type="scientific">Nocardiopsis tropica</name>
    <dbReference type="NCBI Taxonomy" id="109330"/>
    <lineage>
        <taxon>Bacteria</taxon>
        <taxon>Bacillati</taxon>
        <taxon>Actinomycetota</taxon>
        <taxon>Actinomycetes</taxon>
        <taxon>Streptosporangiales</taxon>
        <taxon>Nocardiopsidaceae</taxon>
        <taxon>Nocardiopsis</taxon>
    </lineage>
</organism>
<dbReference type="EMBL" id="JAUUCC010000024">
    <property type="protein sequence ID" value="MEE2051105.1"/>
    <property type="molecule type" value="Genomic_DNA"/>
</dbReference>
<sequence>MSPAPTRSTPPLGDSRWNTFPADGAALTARDFLTATEPLLQGVIDAGGLTGADRPVLETQIRATLALGTREASLPLAVGPDSASAVRELGAQAETIGRELASWAAAALERLLTDPVPLPAGPLVVRSHCYGHLLTAPAVDLLLRGPRGGPVAMQLYNEWLHQVVLLRDALLPFTNWQDVPLLITPAGLRHTEPARDAFLTELLVRQIRHPSIVAFARHAVTGAGGPTGYGFEAGGGTALPAVLDHPPLTAPRHLLTWRSSPTADEPVTYVAEEQDYYAAPRTPVEDLPPADPAPGSLTARTVTGLPVDRTRTARIEVTGDGATVRVDLGQALRGHRYAHRPAPAADDAPPGTGTRATTVWSALSAPGLVWTRAGEVTLDAADQDDLVVLALLGRLSPENVTLRPVGGSAARGAGAGTGPGRLVVLTDPPRTR</sequence>
<name>A0ABU7KP82_9ACTN</name>
<dbReference type="Proteomes" id="UP001348641">
    <property type="component" value="Unassembled WGS sequence"/>
</dbReference>
<reference evidence="2 3" key="1">
    <citation type="submission" date="2023-07" db="EMBL/GenBank/DDBJ databases">
        <authorList>
            <person name="Girao M."/>
            <person name="Carvalho M.F."/>
        </authorList>
    </citation>
    <scope>NUCLEOTIDE SEQUENCE [LARGE SCALE GENOMIC DNA]</scope>
    <source>
        <strain evidence="2 3">66/93</strain>
    </source>
</reference>
<dbReference type="RefSeq" id="WP_330158265.1">
    <property type="nucleotide sequence ID" value="NZ_BAAAJA010000011.1"/>
</dbReference>
<evidence type="ECO:0000313" key="3">
    <source>
        <dbReference type="Proteomes" id="UP001348641"/>
    </source>
</evidence>
<protein>
    <submittedName>
        <fullName evidence="2">Uncharacterized protein</fullName>
    </submittedName>
</protein>